<sequence length="301" mass="31247">MSAPTAEALSGPLPQPLPRPALRPTGPVPARARVVAALARGHAWATRGAQAMPVLAALDRLLPPGLPPVAATFAPGIGLRVDGALARGAVLAAGYEHREAELLAGALRPGGVFLDVGANVGWFSLLVAAHRRDAAVWAVEAVPATADLLAQNVAASGLTGVEVVRVAAGRVRGTAVFTLHEDSAYAHRDGLAEDVRVPQRSTGEVECPVVPLDEVWRERGAPRVDAVKVDVEGAELDALAGMGELLRAHRPVLVVEAPTEDSRRAVADAVRPLGYRPRECPGVLPYNAVFCASAVSGVAER</sequence>
<dbReference type="STRING" id="1193682.BJP25_22450"/>
<comment type="caution">
    <text evidence="3">The sequence shown here is derived from an EMBL/GenBank/DDBJ whole genome shotgun (WGS) entry which is preliminary data.</text>
</comment>
<dbReference type="NCBIfam" id="TIGR01444">
    <property type="entry name" value="fkbM_fam"/>
    <property type="match status" value="1"/>
</dbReference>
<dbReference type="InterPro" id="IPR029063">
    <property type="entry name" value="SAM-dependent_MTases_sf"/>
</dbReference>
<keyword evidence="4" id="KW-1185">Reference proteome</keyword>
<evidence type="ECO:0000313" key="3">
    <source>
        <dbReference type="EMBL" id="OLR92108.1"/>
    </source>
</evidence>
<dbReference type="EMBL" id="MKQR01000017">
    <property type="protein sequence ID" value="OLR92108.1"/>
    <property type="molecule type" value="Genomic_DNA"/>
</dbReference>
<dbReference type="Proteomes" id="UP000186040">
    <property type="component" value="Unassembled WGS sequence"/>
</dbReference>
<dbReference type="InterPro" id="IPR052514">
    <property type="entry name" value="SAM-dependent_MTase"/>
</dbReference>
<dbReference type="OrthoDB" id="3701124at2"/>
<accession>A0A1Q9LJ94</accession>
<dbReference type="Pfam" id="PF05050">
    <property type="entry name" value="Methyltransf_21"/>
    <property type="match status" value="1"/>
</dbReference>
<name>A0A1Q9LJ94_9PSEU</name>
<reference evidence="3 4" key="1">
    <citation type="submission" date="2016-10" db="EMBL/GenBank/DDBJ databases">
        <title>The Draft Genome Sequence of Actinokineospora bangkokensis 44EHWT reveals the biosynthetic pathway of antifungal compounds Thailandins with unusual extender unit butylmalonyl-CoA.</title>
        <authorList>
            <person name="Greule A."/>
            <person name="Intra B."/>
            <person name="Flemming S."/>
            <person name="Rommel M.G."/>
            <person name="Panbangred W."/>
            <person name="Bechthold A."/>
        </authorList>
    </citation>
    <scope>NUCLEOTIDE SEQUENCE [LARGE SCALE GENOMIC DNA]</scope>
    <source>
        <strain evidence="3 4">44EHW</strain>
    </source>
</reference>
<proteinExistence type="predicted"/>
<feature type="region of interest" description="Disordered" evidence="1">
    <location>
        <begin position="1"/>
        <end position="25"/>
    </location>
</feature>
<dbReference type="AlphaFoldDB" id="A0A1Q9LJ94"/>
<evidence type="ECO:0000256" key="1">
    <source>
        <dbReference type="SAM" id="MobiDB-lite"/>
    </source>
</evidence>
<dbReference type="Gene3D" id="3.40.50.150">
    <property type="entry name" value="Vaccinia Virus protein VP39"/>
    <property type="match status" value="1"/>
</dbReference>
<protein>
    <recommendedName>
        <fullName evidence="2">Methyltransferase FkbM domain-containing protein</fullName>
    </recommendedName>
</protein>
<dbReference type="PANTHER" id="PTHR34203">
    <property type="entry name" value="METHYLTRANSFERASE, FKBM FAMILY PROTEIN"/>
    <property type="match status" value="1"/>
</dbReference>
<feature type="domain" description="Methyltransferase FkbM" evidence="2">
    <location>
        <begin position="115"/>
        <end position="257"/>
    </location>
</feature>
<evidence type="ECO:0000313" key="4">
    <source>
        <dbReference type="Proteomes" id="UP000186040"/>
    </source>
</evidence>
<organism evidence="3 4">
    <name type="scientific">Actinokineospora bangkokensis</name>
    <dbReference type="NCBI Taxonomy" id="1193682"/>
    <lineage>
        <taxon>Bacteria</taxon>
        <taxon>Bacillati</taxon>
        <taxon>Actinomycetota</taxon>
        <taxon>Actinomycetes</taxon>
        <taxon>Pseudonocardiales</taxon>
        <taxon>Pseudonocardiaceae</taxon>
        <taxon>Actinokineospora</taxon>
    </lineage>
</organism>
<dbReference type="SUPFAM" id="SSF53335">
    <property type="entry name" value="S-adenosyl-L-methionine-dependent methyltransferases"/>
    <property type="match status" value="1"/>
</dbReference>
<dbReference type="InterPro" id="IPR006342">
    <property type="entry name" value="FkbM_mtfrase"/>
</dbReference>
<gene>
    <name evidence="3" type="ORF">BJP25_22450</name>
</gene>
<evidence type="ECO:0000259" key="2">
    <source>
        <dbReference type="Pfam" id="PF05050"/>
    </source>
</evidence>
<dbReference type="PANTHER" id="PTHR34203:SF15">
    <property type="entry name" value="SLL1173 PROTEIN"/>
    <property type="match status" value="1"/>
</dbReference>
<dbReference type="RefSeq" id="WP_075975994.1">
    <property type="nucleotide sequence ID" value="NZ_MKQR01000017.1"/>
</dbReference>